<dbReference type="InterPro" id="IPR035994">
    <property type="entry name" value="Nucleoside_phosphorylase_sf"/>
</dbReference>
<evidence type="ECO:0000256" key="2">
    <source>
        <dbReference type="ARBA" id="ARBA00022679"/>
    </source>
</evidence>
<dbReference type="PANTHER" id="PTHR42679">
    <property type="entry name" value="S-METHYL-5'-THIOADENOSINE PHOSPHORYLASE"/>
    <property type="match status" value="1"/>
</dbReference>
<proteinExistence type="inferred from homology"/>
<dbReference type="AlphaFoldDB" id="A0A932HY00"/>
<evidence type="ECO:0000256" key="4">
    <source>
        <dbReference type="HAMAP-Rule" id="MF_01963"/>
    </source>
</evidence>
<dbReference type="InterPro" id="IPR000845">
    <property type="entry name" value="Nucleoside_phosphorylase_d"/>
</dbReference>
<evidence type="ECO:0000313" key="7">
    <source>
        <dbReference type="Proteomes" id="UP000782312"/>
    </source>
</evidence>
<feature type="site" description="Important for substrate specificity" evidence="4">
    <location>
        <position position="221"/>
    </location>
</feature>
<dbReference type="GO" id="GO:0005829">
    <property type="term" value="C:cytosol"/>
    <property type="evidence" value="ECO:0007669"/>
    <property type="project" value="TreeGrafter"/>
</dbReference>
<reference evidence="6" key="1">
    <citation type="submission" date="2020-07" db="EMBL/GenBank/DDBJ databases">
        <title>Huge and variable diversity of episymbiotic CPR bacteria and DPANN archaea in groundwater ecosystems.</title>
        <authorList>
            <person name="He C.Y."/>
            <person name="Keren R."/>
            <person name="Whittaker M."/>
            <person name="Farag I.F."/>
            <person name="Doudna J."/>
            <person name="Cate J.H.D."/>
            <person name="Banfield J.F."/>
        </authorList>
    </citation>
    <scope>NUCLEOTIDE SEQUENCE</scope>
    <source>
        <strain evidence="6">NC_groundwater_763_Ag_S-0.2um_68_21</strain>
    </source>
</reference>
<accession>A0A932HY00</accession>
<comment type="subunit">
    <text evidence="4">Homohexamer. Dimer of a homotrimer.</text>
</comment>
<feature type="binding site" evidence="4">
    <location>
        <begin position="53"/>
        <end position="54"/>
    </location>
    <ligand>
        <name>phosphate</name>
        <dbReference type="ChEBI" id="CHEBI:43474"/>
    </ligand>
</feature>
<keyword evidence="2 4" id="KW-0808">Transferase</keyword>
<organism evidence="6 7">
    <name type="scientific">Tectimicrobiota bacterium</name>
    <dbReference type="NCBI Taxonomy" id="2528274"/>
    <lineage>
        <taxon>Bacteria</taxon>
        <taxon>Pseudomonadati</taxon>
        <taxon>Nitrospinota/Tectimicrobiota group</taxon>
        <taxon>Candidatus Tectimicrobiota</taxon>
    </lineage>
</organism>
<evidence type="ECO:0000256" key="3">
    <source>
        <dbReference type="ARBA" id="ARBA00022726"/>
    </source>
</evidence>
<dbReference type="NCBIfam" id="TIGR01694">
    <property type="entry name" value="MTAP"/>
    <property type="match status" value="1"/>
</dbReference>
<feature type="binding site" evidence="4">
    <location>
        <position position="184"/>
    </location>
    <ligand>
        <name>substrate</name>
    </ligand>
</feature>
<comment type="similarity">
    <text evidence="4">Belongs to the PNP/MTAP phosphorylase family. MTAP subfamily.</text>
</comment>
<feature type="site" description="Important for substrate specificity" evidence="4">
    <location>
        <position position="166"/>
    </location>
</feature>
<dbReference type="HAMAP" id="MF_01963">
    <property type="entry name" value="MTAP"/>
    <property type="match status" value="1"/>
</dbReference>
<comment type="function">
    <text evidence="4">Catalyzes the reversible phosphorylation of S-methyl-5'-thioadenosine (MTA) to adenine and 5-methylthioribose-1-phosphate. Involved in the breakdown of MTA, a major by-product of polyamine biosynthesis. Responsible for the first step in the methionine salvage pathway after MTA has been generated from S-adenosylmethionine. Has broad substrate specificity with 6-aminopurine nucleosides as preferred substrates.</text>
</comment>
<keyword evidence="3 4" id="KW-0660">Purine salvage</keyword>
<gene>
    <name evidence="4 6" type="primary">mtnP</name>
    <name evidence="6" type="ORF">HYZ11_02255</name>
</gene>
<dbReference type="EMBL" id="JACPUR010000003">
    <property type="protein sequence ID" value="MBI3126410.1"/>
    <property type="molecule type" value="Genomic_DNA"/>
</dbReference>
<dbReference type="PANTHER" id="PTHR42679:SF2">
    <property type="entry name" value="S-METHYL-5'-THIOADENOSINE PHOSPHORYLASE"/>
    <property type="match status" value="1"/>
</dbReference>
<dbReference type="SUPFAM" id="SSF53167">
    <property type="entry name" value="Purine and uridine phosphorylases"/>
    <property type="match status" value="1"/>
</dbReference>
<protein>
    <recommendedName>
        <fullName evidence="4">S-methyl-5'-thioadenosine phosphorylase</fullName>
        <ecNumber evidence="4">2.4.2.28</ecNumber>
    </recommendedName>
    <alternativeName>
        <fullName evidence="4">5'-methylthioadenosine phosphorylase</fullName>
        <shortName evidence="4">MTA phosphorylase</shortName>
        <shortName evidence="4">MTAP</shortName>
    </alternativeName>
</protein>
<dbReference type="GO" id="GO:0017061">
    <property type="term" value="F:S-methyl-5-thioadenosine phosphorylase activity"/>
    <property type="evidence" value="ECO:0007669"/>
    <property type="project" value="UniProtKB-UniRule"/>
</dbReference>
<evidence type="ECO:0000313" key="6">
    <source>
        <dbReference type="EMBL" id="MBI3126410.1"/>
    </source>
</evidence>
<dbReference type="InterPro" id="IPR010044">
    <property type="entry name" value="MTAP"/>
</dbReference>
<name>A0A932HY00_UNCTE</name>
<evidence type="ECO:0000259" key="5">
    <source>
        <dbReference type="Pfam" id="PF01048"/>
    </source>
</evidence>
<feature type="binding site" evidence="4">
    <location>
        <begin position="208"/>
        <end position="210"/>
    </location>
    <ligand>
        <name>substrate</name>
    </ligand>
</feature>
<feature type="binding site" evidence="4">
    <location>
        <begin position="86"/>
        <end position="87"/>
    </location>
    <ligand>
        <name>phosphate</name>
        <dbReference type="ChEBI" id="CHEBI:43474"/>
    </ligand>
</feature>
<sequence>MRAEIGVIGGSGLYAMAELTGLEEADLSTPFGKPSAPYVLGTLSGKRVAFLPRHGRGHVLMPGEIPFRANIHGFKQLGCEWIISVSAVGSLREEIRPGDIVIPDQFIDLTRNRPGTFFGGGVVAHVSMADPVCHRLSAILEAAARRAGAAVHAGGVYVCMEGPQFSSRAESFRYRDWKASVIGMTNMPEAKLAREAELSYATIALATDYDCWHEEEEDVSVEAVVALIQRNAALAQRIIREAVPEIGGPSPFAGSLAAAIITDRAHIPPEARERLHLLIGKYLR</sequence>
<evidence type="ECO:0000256" key="1">
    <source>
        <dbReference type="ARBA" id="ARBA00022676"/>
    </source>
</evidence>
<dbReference type="GO" id="GO:0019509">
    <property type="term" value="P:L-methionine salvage from methylthioadenosine"/>
    <property type="evidence" value="ECO:0007669"/>
    <property type="project" value="UniProtKB-UniRule"/>
</dbReference>
<dbReference type="Proteomes" id="UP000782312">
    <property type="component" value="Unassembled WGS sequence"/>
</dbReference>
<dbReference type="GO" id="GO:0006166">
    <property type="term" value="P:purine ribonucleoside salvage"/>
    <property type="evidence" value="ECO:0007669"/>
    <property type="project" value="UniProtKB-KW"/>
</dbReference>
<dbReference type="Gene3D" id="3.40.50.1580">
    <property type="entry name" value="Nucleoside phosphorylase domain"/>
    <property type="match status" value="1"/>
</dbReference>
<feature type="binding site" evidence="4">
    <location>
        <position position="185"/>
    </location>
    <ligand>
        <name>phosphate</name>
        <dbReference type="ChEBI" id="CHEBI:43474"/>
    </ligand>
</feature>
<comment type="caution">
    <text evidence="6">The sequence shown here is derived from an EMBL/GenBank/DDBJ whole genome shotgun (WGS) entry which is preliminary data.</text>
</comment>
<feature type="domain" description="Nucleoside phosphorylase" evidence="5">
    <location>
        <begin position="4"/>
        <end position="243"/>
    </location>
</feature>
<dbReference type="Pfam" id="PF01048">
    <property type="entry name" value="PNP_UDP_1"/>
    <property type="match status" value="1"/>
</dbReference>
<dbReference type="CDD" id="cd09010">
    <property type="entry name" value="MTAP_SsMTAPII_like_MTIP"/>
    <property type="match status" value="1"/>
</dbReference>
<dbReference type="FunFam" id="3.40.50.1580:FF:000012">
    <property type="entry name" value="Probable 6-oxopurine nucleoside phosphorylase"/>
    <property type="match status" value="1"/>
</dbReference>
<comment type="catalytic activity">
    <reaction evidence="4">
        <text>S-methyl-5'-thioadenosine + phosphate = 5-(methylsulfanyl)-alpha-D-ribose 1-phosphate + adenine</text>
        <dbReference type="Rhea" id="RHEA:11852"/>
        <dbReference type="ChEBI" id="CHEBI:16708"/>
        <dbReference type="ChEBI" id="CHEBI:17509"/>
        <dbReference type="ChEBI" id="CHEBI:43474"/>
        <dbReference type="ChEBI" id="CHEBI:58533"/>
        <dbReference type="EC" id="2.4.2.28"/>
    </reaction>
</comment>
<keyword evidence="1 4" id="KW-0328">Glycosyltransferase</keyword>
<comment type="pathway">
    <text evidence="4">Amino-acid biosynthesis; L-methionine biosynthesis via salvage pathway; S-methyl-5-thio-alpha-D-ribose 1-phosphate from S-methyl-5'-thioadenosine (phosphorylase route): step 1/1.</text>
</comment>
<dbReference type="EC" id="2.4.2.28" evidence="4"/>
<feature type="binding site" evidence="4">
    <location>
        <position position="11"/>
    </location>
    <ligand>
        <name>phosphate</name>
        <dbReference type="ChEBI" id="CHEBI:43474"/>
    </ligand>
</feature>